<dbReference type="Pfam" id="PF05170">
    <property type="entry name" value="AsmA"/>
    <property type="match status" value="1"/>
</dbReference>
<dbReference type="GO" id="GO:0005886">
    <property type="term" value="C:plasma membrane"/>
    <property type="evidence" value="ECO:0007669"/>
    <property type="project" value="TreeGrafter"/>
</dbReference>
<reference evidence="3 4" key="1">
    <citation type="submission" date="2018-06" db="EMBL/GenBank/DDBJ databases">
        <authorList>
            <consortium name="Pathogen Informatics"/>
            <person name="Doyle S."/>
        </authorList>
    </citation>
    <scope>NUCLEOTIDE SEQUENCE [LARGE SCALE GENOMIC DNA]</scope>
    <source>
        <strain evidence="3 4">NCTC11997</strain>
    </source>
</reference>
<evidence type="ECO:0000259" key="1">
    <source>
        <dbReference type="Pfam" id="PF05170"/>
    </source>
</evidence>
<evidence type="ECO:0000313" key="4">
    <source>
        <dbReference type="Proteomes" id="UP000254603"/>
    </source>
</evidence>
<sequence length="831" mass="91891">MNKWLKRSGLALVILLLVAVVGGAIFVLNFDPKVYQDRLVKEIKLRYERDLKINGDLDLSLFPRIGLRVTDVTLSNKNSEEEFSSMKEIRFAVALWPLLFDRFLVDHVNVKGFKTHVVRYPDGSLNIDDFYALPLDFDAEHIAHRRQQAEVEAGQEAENRLAANEFKIDIAGLVLEEGTVLIEDLDSKRQLGLESMSLRTGRITFGEPFSLVLNANVDTRYPDDNAALNVRGMIRLDPDASIYQAERLEAVLQGQVQGYKVDQGRLSGNFSLDNFASHVRSTSVQFLLGLTALSQDTRLAKINYQMQAGEIGLNRVDTQLLAQNLELKGEIADLEKRSVAWQLNSPNLNLSGFEAAGDPLTGTVQFRGEESMDLNVSLDGFSGVASNLKVRENKISGQYLTVANRTVDVDFSSPLVVNLLNGEFSYTALSGRVRLSDGDMVQEAPVIASINGDLKNALIDFNADAVMDSERMSLSGTLEGLSKPQINFDLQAESLALDQILGVDTSLPLTSLMLDGESDVVGVQAEQAARDEDDGALAEEVLLTDNADEASVEVETKTDEVKATEKSQVKSRDLSLKQELLSRLSGVGTFNIGSMSYRGVEFKDLGTTLIFNSSSDIKIQSLRAELFGGQIYANSNMSLDSGAVNLELKLSDVDMQALMEALKARVLLSGRADIDLNLVSQGLSERELLQNLNGQVSFNAVDGRLQGFAVDRVLGDIDYLLDTGGQQVEFNEQEYSPFKRFDFAAEIDEGMIYFNSLSLEGEDFSFVNKEPKSRYNTLNGDFDFNLQLSLRRPIDVLRRGVRVVVNGFSLPLQIWNENGSIQIKTEIQSMN</sequence>
<dbReference type="STRING" id="1122619.GCA_000373745_00974"/>
<dbReference type="PANTHER" id="PTHR30441">
    <property type="entry name" value="DUF748 DOMAIN-CONTAINING PROTEIN"/>
    <property type="match status" value="1"/>
</dbReference>
<gene>
    <name evidence="2" type="ORF">I6G29_04475</name>
    <name evidence="3" type="ORF">NCTC11997_00946</name>
</gene>
<name>A0A378XFP7_9BURK</name>
<dbReference type="Proteomes" id="UP000594903">
    <property type="component" value="Chromosome"/>
</dbReference>
<dbReference type="AlphaFoldDB" id="A0A378XFP7"/>
<dbReference type="PANTHER" id="PTHR30441:SF4">
    <property type="entry name" value="PROTEIN ASMA"/>
    <property type="match status" value="1"/>
</dbReference>
<organism evidence="3 4">
    <name type="scientific">Oligella ureolytica</name>
    <dbReference type="NCBI Taxonomy" id="90244"/>
    <lineage>
        <taxon>Bacteria</taxon>
        <taxon>Pseudomonadati</taxon>
        <taxon>Pseudomonadota</taxon>
        <taxon>Betaproteobacteria</taxon>
        <taxon>Burkholderiales</taxon>
        <taxon>Alcaligenaceae</taxon>
        <taxon>Oligella</taxon>
    </lineage>
</organism>
<dbReference type="InterPro" id="IPR007844">
    <property type="entry name" value="AsmA"/>
</dbReference>
<accession>A0A378XFP7</accession>
<feature type="domain" description="AsmA" evidence="1">
    <location>
        <begin position="1"/>
        <end position="753"/>
    </location>
</feature>
<dbReference type="RefSeq" id="WP_018574157.1">
    <property type="nucleotide sequence ID" value="NZ_CP065725.1"/>
</dbReference>
<dbReference type="OrthoDB" id="9766390at2"/>
<evidence type="ECO:0000313" key="3">
    <source>
        <dbReference type="EMBL" id="SUA52880.1"/>
    </source>
</evidence>
<evidence type="ECO:0000313" key="2">
    <source>
        <dbReference type="EMBL" id="QPT40829.1"/>
    </source>
</evidence>
<keyword evidence="5" id="KW-1185">Reference proteome</keyword>
<dbReference type="EMBL" id="UGSB01000001">
    <property type="protein sequence ID" value="SUA52880.1"/>
    <property type="molecule type" value="Genomic_DNA"/>
</dbReference>
<dbReference type="EMBL" id="CP065725">
    <property type="protein sequence ID" value="QPT40829.1"/>
    <property type="molecule type" value="Genomic_DNA"/>
</dbReference>
<dbReference type="InterPro" id="IPR052894">
    <property type="entry name" value="AsmA-related"/>
</dbReference>
<proteinExistence type="predicted"/>
<dbReference type="GO" id="GO:0090313">
    <property type="term" value="P:regulation of protein targeting to membrane"/>
    <property type="evidence" value="ECO:0007669"/>
    <property type="project" value="TreeGrafter"/>
</dbReference>
<reference evidence="2 5" key="2">
    <citation type="submission" date="2020-12" db="EMBL/GenBank/DDBJ databases">
        <title>FDA dAtabase for Regulatory Grade micrObial Sequences (FDA-ARGOS): Supporting development and validation of Infectious Disease Dx tests.</title>
        <authorList>
            <person name="Sproer C."/>
            <person name="Gronow S."/>
            <person name="Severitt S."/>
            <person name="Schroder I."/>
            <person name="Tallon L."/>
            <person name="Sadzewicz L."/>
            <person name="Zhao X."/>
            <person name="Boylan J."/>
            <person name="Ott S."/>
            <person name="Bowen H."/>
            <person name="Vavikolanu K."/>
            <person name="Mehta A."/>
            <person name="Aluvathingal J."/>
            <person name="Nadendla S."/>
            <person name="Lowell S."/>
            <person name="Myers T."/>
            <person name="Yan Y."/>
            <person name="Sichtig H."/>
        </authorList>
    </citation>
    <scope>NUCLEOTIDE SEQUENCE [LARGE SCALE GENOMIC DNA]</scope>
    <source>
        <strain evidence="2 5">FDAARGOS_872</strain>
    </source>
</reference>
<evidence type="ECO:0000313" key="5">
    <source>
        <dbReference type="Proteomes" id="UP000594903"/>
    </source>
</evidence>
<protein>
    <submittedName>
        <fullName evidence="2">AsmA family protein</fullName>
    </submittedName>
    <submittedName>
        <fullName evidence="3">Putative assembly protein</fullName>
    </submittedName>
</protein>
<dbReference type="Proteomes" id="UP000254603">
    <property type="component" value="Unassembled WGS sequence"/>
</dbReference>